<evidence type="ECO:0008006" key="3">
    <source>
        <dbReference type="Google" id="ProtNLM"/>
    </source>
</evidence>
<gene>
    <name evidence="1" type="ORF">SAMN06265784_103240</name>
</gene>
<dbReference type="AlphaFoldDB" id="A0A1X7K0Y8"/>
<reference evidence="2" key="1">
    <citation type="submission" date="2017-04" db="EMBL/GenBank/DDBJ databases">
        <authorList>
            <person name="Varghese N."/>
            <person name="Submissions S."/>
        </authorList>
    </citation>
    <scope>NUCLEOTIDE SEQUENCE [LARGE SCALE GENOMIC DNA]</scope>
    <source>
        <strain evidence="2">LMG 29540</strain>
    </source>
</reference>
<evidence type="ECO:0000313" key="2">
    <source>
        <dbReference type="Proteomes" id="UP000193228"/>
    </source>
</evidence>
<name>A0A1X7K0Y8_9BURK</name>
<dbReference type="EMBL" id="FXAT01000003">
    <property type="protein sequence ID" value="SMG34149.1"/>
    <property type="molecule type" value="Genomic_DNA"/>
</dbReference>
<dbReference type="RefSeq" id="WP_085482552.1">
    <property type="nucleotide sequence ID" value="NZ_FXAT01000003.1"/>
</dbReference>
<proteinExistence type="predicted"/>
<accession>A0A1X7K0Y8</accession>
<protein>
    <recommendedName>
        <fullName evidence="3">ABM domain-containing protein</fullName>
    </recommendedName>
</protein>
<evidence type="ECO:0000313" key="1">
    <source>
        <dbReference type="EMBL" id="SMG34149.1"/>
    </source>
</evidence>
<keyword evidence="2" id="KW-1185">Reference proteome</keyword>
<dbReference type="Proteomes" id="UP000193228">
    <property type="component" value="Unassembled WGS sequence"/>
</dbReference>
<sequence>MLENPITSRATCARVFKVKVHPGKEQAYADYVRDVVEPIDEIAHAANVFVDVVTIRPEGDAAWTHARIFTFRDEAHRDALAQAMAQAAASFDGNDEARDARKRYAETLRATIAVSDYSMSD</sequence>
<organism evidence="1 2">
    <name type="scientific">Paraburkholderia susongensis</name>
    <dbReference type="NCBI Taxonomy" id="1515439"/>
    <lineage>
        <taxon>Bacteria</taxon>
        <taxon>Pseudomonadati</taxon>
        <taxon>Pseudomonadota</taxon>
        <taxon>Betaproteobacteria</taxon>
        <taxon>Burkholderiales</taxon>
        <taxon>Burkholderiaceae</taxon>
        <taxon>Paraburkholderia</taxon>
    </lineage>
</organism>
<dbReference type="STRING" id="1515439.SAMN06265784_103240"/>